<proteinExistence type="predicted"/>
<dbReference type="InParanoid" id="A0A1C7N458"/>
<dbReference type="Proteomes" id="UP000093000">
    <property type="component" value="Unassembled WGS sequence"/>
</dbReference>
<feature type="transmembrane region" description="Helical" evidence="2">
    <location>
        <begin position="42"/>
        <end position="62"/>
    </location>
</feature>
<gene>
    <name evidence="3" type="ORF">A0J61_08145</name>
</gene>
<evidence type="ECO:0000256" key="2">
    <source>
        <dbReference type="SAM" id="Phobius"/>
    </source>
</evidence>
<organism evidence="3 4">
    <name type="scientific">Choanephora cucurbitarum</name>
    <dbReference type="NCBI Taxonomy" id="101091"/>
    <lineage>
        <taxon>Eukaryota</taxon>
        <taxon>Fungi</taxon>
        <taxon>Fungi incertae sedis</taxon>
        <taxon>Mucoromycota</taxon>
        <taxon>Mucoromycotina</taxon>
        <taxon>Mucoromycetes</taxon>
        <taxon>Mucorales</taxon>
        <taxon>Mucorineae</taxon>
        <taxon>Choanephoraceae</taxon>
        <taxon>Choanephoroideae</taxon>
        <taxon>Choanephora</taxon>
    </lineage>
</organism>
<evidence type="ECO:0000313" key="4">
    <source>
        <dbReference type="Proteomes" id="UP000093000"/>
    </source>
</evidence>
<feature type="compositionally biased region" description="Pro residues" evidence="1">
    <location>
        <begin position="1"/>
        <end position="14"/>
    </location>
</feature>
<keyword evidence="4" id="KW-1185">Reference proteome</keyword>
<dbReference type="AlphaFoldDB" id="A0A1C7N458"/>
<reference evidence="3 4" key="1">
    <citation type="submission" date="2016-03" db="EMBL/GenBank/DDBJ databases">
        <title>Choanephora cucurbitarum.</title>
        <authorList>
            <person name="Min B."/>
            <person name="Park H."/>
            <person name="Park J.-H."/>
            <person name="Shin H.-D."/>
            <person name="Choi I.-G."/>
        </authorList>
    </citation>
    <scope>NUCLEOTIDE SEQUENCE [LARGE SCALE GENOMIC DNA]</scope>
    <source>
        <strain evidence="3 4">KUS-F28377</strain>
    </source>
</reference>
<keyword evidence="2" id="KW-0472">Membrane</keyword>
<keyword evidence="2" id="KW-1133">Transmembrane helix</keyword>
<sequence>MAPHPIPQNHPLPNPEVQDRFKRRLQTPGQLAPTPRARKIQILSWALSIGLSGYIVLFADFGSERNCYTPIREWFKQKKNSFWSLSEQEKKDLKEQGKL</sequence>
<dbReference type="EMBL" id="LUGH01000601">
    <property type="protein sequence ID" value="OBZ83808.1"/>
    <property type="molecule type" value="Genomic_DNA"/>
</dbReference>
<accession>A0A1C7N458</accession>
<name>A0A1C7N458_9FUNG</name>
<evidence type="ECO:0000313" key="3">
    <source>
        <dbReference type="EMBL" id="OBZ83808.1"/>
    </source>
</evidence>
<protein>
    <submittedName>
        <fullName evidence="3">Uncharacterized protein</fullName>
    </submittedName>
</protein>
<dbReference type="OrthoDB" id="192748at2759"/>
<comment type="caution">
    <text evidence="3">The sequence shown here is derived from an EMBL/GenBank/DDBJ whole genome shotgun (WGS) entry which is preliminary data.</text>
</comment>
<keyword evidence="2" id="KW-0812">Transmembrane</keyword>
<evidence type="ECO:0000256" key="1">
    <source>
        <dbReference type="SAM" id="MobiDB-lite"/>
    </source>
</evidence>
<feature type="region of interest" description="Disordered" evidence="1">
    <location>
        <begin position="1"/>
        <end position="33"/>
    </location>
</feature>